<name>A0ABR0N8A3_GOSAR</name>
<dbReference type="EMBL" id="JARKNE010000011">
    <property type="protein sequence ID" value="KAK5786696.1"/>
    <property type="molecule type" value="Genomic_DNA"/>
</dbReference>
<organism evidence="1 2">
    <name type="scientific">Gossypium arboreum</name>
    <name type="common">Tree cotton</name>
    <name type="synonym">Gossypium nanking</name>
    <dbReference type="NCBI Taxonomy" id="29729"/>
    <lineage>
        <taxon>Eukaryota</taxon>
        <taxon>Viridiplantae</taxon>
        <taxon>Streptophyta</taxon>
        <taxon>Embryophyta</taxon>
        <taxon>Tracheophyta</taxon>
        <taxon>Spermatophyta</taxon>
        <taxon>Magnoliopsida</taxon>
        <taxon>eudicotyledons</taxon>
        <taxon>Gunneridae</taxon>
        <taxon>Pentapetalae</taxon>
        <taxon>rosids</taxon>
        <taxon>malvids</taxon>
        <taxon>Malvales</taxon>
        <taxon>Malvaceae</taxon>
        <taxon>Malvoideae</taxon>
        <taxon>Gossypium</taxon>
    </lineage>
</organism>
<sequence>MEIPHKGMASYTGKFNLKGHGEEWEMIVLAKSVDLVSRMFYTSLEIALQVETSGTSSSLQLGKEVYLYVKSVKHGYQSLTARLDPMRTCVHLTTNGSVRTVDRFAAAGGFVCDYNGECVFGFNRYLGMCTVVDAKLWGILDGLKLTL</sequence>
<evidence type="ECO:0000313" key="2">
    <source>
        <dbReference type="Proteomes" id="UP001358586"/>
    </source>
</evidence>
<reference evidence="1 2" key="1">
    <citation type="submission" date="2023-03" db="EMBL/GenBank/DDBJ databases">
        <title>WGS of Gossypium arboreum.</title>
        <authorList>
            <person name="Yu D."/>
        </authorList>
    </citation>
    <scope>NUCLEOTIDE SEQUENCE [LARGE SCALE GENOMIC DNA]</scope>
    <source>
        <tissue evidence="1">Leaf</tissue>
    </source>
</reference>
<proteinExistence type="predicted"/>
<evidence type="ECO:0000313" key="1">
    <source>
        <dbReference type="EMBL" id="KAK5786696.1"/>
    </source>
</evidence>
<keyword evidence="2" id="KW-1185">Reference proteome</keyword>
<dbReference type="Proteomes" id="UP001358586">
    <property type="component" value="Chromosome 11"/>
</dbReference>
<comment type="caution">
    <text evidence="1">The sequence shown here is derived from an EMBL/GenBank/DDBJ whole genome shotgun (WGS) entry which is preliminary data.</text>
</comment>
<accession>A0ABR0N8A3</accession>
<gene>
    <name evidence="1" type="ORF">PVK06_041339</name>
</gene>
<protein>
    <submittedName>
        <fullName evidence="1">Uncharacterized protein</fullName>
    </submittedName>
</protein>